<dbReference type="GO" id="GO:0004523">
    <property type="term" value="F:RNA-DNA hybrid ribonuclease activity"/>
    <property type="evidence" value="ECO:0007669"/>
    <property type="project" value="InterPro"/>
</dbReference>
<evidence type="ECO:0000259" key="1">
    <source>
        <dbReference type="PROSITE" id="PS50879"/>
    </source>
</evidence>
<organism evidence="2 3">
    <name type="scientific">Trifolium subterraneum</name>
    <name type="common">Subterranean clover</name>
    <dbReference type="NCBI Taxonomy" id="3900"/>
    <lineage>
        <taxon>Eukaryota</taxon>
        <taxon>Viridiplantae</taxon>
        <taxon>Streptophyta</taxon>
        <taxon>Embryophyta</taxon>
        <taxon>Tracheophyta</taxon>
        <taxon>Spermatophyta</taxon>
        <taxon>Magnoliopsida</taxon>
        <taxon>eudicotyledons</taxon>
        <taxon>Gunneridae</taxon>
        <taxon>Pentapetalae</taxon>
        <taxon>rosids</taxon>
        <taxon>fabids</taxon>
        <taxon>Fabales</taxon>
        <taxon>Fabaceae</taxon>
        <taxon>Papilionoideae</taxon>
        <taxon>50 kb inversion clade</taxon>
        <taxon>NPAAA clade</taxon>
        <taxon>Hologalegina</taxon>
        <taxon>IRL clade</taxon>
        <taxon>Trifolieae</taxon>
        <taxon>Trifolium</taxon>
    </lineage>
</organism>
<dbReference type="GO" id="GO:0003676">
    <property type="term" value="F:nucleic acid binding"/>
    <property type="evidence" value="ECO:0007669"/>
    <property type="project" value="InterPro"/>
</dbReference>
<sequence length="221" mass="24331">MWVIWCARNEFIFDNHRQSVVTSVIKIDSLQQACAAAFGSTQTIATQSSNPRLVTWARPMEGTICLNVDGSLLGSLNSAGYGGLLRNHNGEFILGFYGTTSLKSILFAEIMAVLHGLTICWENGYRKINCLSDSLQVVNLIRSGVSPHHRFANEILSIRQLITRDWEVVLSHTLREGNLCADVLAKMGAVANTPLVTTSTPPRTLPKPLFEDANGVIFTRE</sequence>
<dbReference type="PANTHER" id="PTHR47723">
    <property type="entry name" value="OS05G0353850 PROTEIN"/>
    <property type="match status" value="1"/>
</dbReference>
<dbReference type="Pfam" id="PF13456">
    <property type="entry name" value="RVT_3"/>
    <property type="match status" value="1"/>
</dbReference>
<dbReference type="InterPro" id="IPR053151">
    <property type="entry name" value="RNase_H-like"/>
</dbReference>
<evidence type="ECO:0000313" key="3">
    <source>
        <dbReference type="Proteomes" id="UP000242715"/>
    </source>
</evidence>
<dbReference type="InterPro" id="IPR012337">
    <property type="entry name" value="RNaseH-like_sf"/>
</dbReference>
<evidence type="ECO:0000313" key="2">
    <source>
        <dbReference type="EMBL" id="GAU49781.1"/>
    </source>
</evidence>
<protein>
    <recommendedName>
        <fullName evidence="1">RNase H type-1 domain-containing protein</fullName>
    </recommendedName>
</protein>
<feature type="domain" description="RNase H type-1" evidence="1">
    <location>
        <begin position="60"/>
        <end position="190"/>
    </location>
</feature>
<accession>A0A2Z6P004</accession>
<name>A0A2Z6P004_TRISU</name>
<proteinExistence type="predicted"/>
<dbReference type="InterPro" id="IPR036397">
    <property type="entry name" value="RNaseH_sf"/>
</dbReference>
<reference evidence="3" key="1">
    <citation type="journal article" date="2017" name="Front. Plant Sci.">
        <title>Climate Clever Clovers: New Paradigm to Reduce the Environmental Footprint of Ruminants by Breeding Low Methanogenic Forages Utilizing Haplotype Variation.</title>
        <authorList>
            <person name="Kaur P."/>
            <person name="Appels R."/>
            <person name="Bayer P.E."/>
            <person name="Keeble-Gagnere G."/>
            <person name="Wang J."/>
            <person name="Hirakawa H."/>
            <person name="Shirasawa K."/>
            <person name="Vercoe P."/>
            <person name="Stefanova K."/>
            <person name="Durmic Z."/>
            <person name="Nichols P."/>
            <person name="Revell C."/>
            <person name="Isobe S.N."/>
            <person name="Edwards D."/>
            <person name="Erskine W."/>
        </authorList>
    </citation>
    <scope>NUCLEOTIDE SEQUENCE [LARGE SCALE GENOMIC DNA]</scope>
    <source>
        <strain evidence="3">cv. Daliak</strain>
    </source>
</reference>
<dbReference type="AlphaFoldDB" id="A0A2Z6P004"/>
<dbReference type="PROSITE" id="PS50879">
    <property type="entry name" value="RNASE_H_1"/>
    <property type="match status" value="1"/>
</dbReference>
<gene>
    <name evidence="2" type="ORF">TSUD_188300</name>
</gene>
<dbReference type="PANTHER" id="PTHR47723:SF19">
    <property type="entry name" value="POLYNUCLEOTIDYL TRANSFERASE, RIBONUCLEASE H-LIKE SUPERFAMILY PROTEIN"/>
    <property type="match status" value="1"/>
</dbReference>
<dbReference type="SUPFAM" id="SSF53098">
    <property type="entry name" value="Ribonuclease H-like"/>
    <property type="match status" value="1"/>
</dbReference>
<dbReference type="EMBL" id="DF974627">
    <property type="protein sequence ID" value="GAU49781.1"/>
    <property type="molecule type" value="Genomic_DNA"/>
</dbReference>
<dbReference type="OrthoDB" id="1435059at2759"/>
<dbReference type="CDD" id="cd06222">
    <property type="entry name" value="RNase_H_like"/>
    <property type="match status" value="1"/>
</dbReference>
<dbReference type="Proteomes" id="UP000242715">
    <property type="component" value="Unassembled WGS sequence"/>
</dbReference>
<dbReference type="Gene3D" id="3.30.420.10">
    <property type="entry name" value="Ribonuclease H-like superfamily/Ribonuclease H"/>
    <property type="match status" value="1"/>
</dbReference>
<dbReference type="InterPro" id="IPR002156">
    <property type="entry name" value="RNaseH_domain"/>
</dbReference>
<keyword evidence="3" id="KW-1185">Reference proteome</keyword>
<dbReference type="InterPro" id="IPR044730">
    <property type="entry name" value="RNase_H-like_dom_plant"/>
</dbReference>